<dbReference type="InterPro" id="IPR011013">
    <property type="entry name" value="Gal_mutarotase_sf_dom"/>
</dbReference>
<dbReference type="EMBL" id="NIGF01000007">
    <property type="protein sequence ID" value="PQV64089.1"/>
    <property type="molecule type" value="Genomic_DNA"/>
</dbReference>
<dbReference type="SUPFAM" id="SSF74650">
    <property type="entry name" value="Galactose mutarotase-like"/>
    <property type="match status" value="1"/>
</dbReference>
<evidence type="ECO:0000256" key="1">
    <source>
        <dbReference type="ARBA" id="ARBA00001096"/>
    </source>
</evidence>
<dbReference type="PANTHER" id="PTHR11122">
    <property type="entry name" value="APOSPORY-ASSOCIATED PROTEIN C-RELATED"/>
    <property type="match status" value="1"/>
</dbReference>
<comment type="caution">
    <text evidence="6">The sequence shown here is derived from an EMBL/GenBank/DDBJ whole genome shotgun (WGS) entry which is preliminary data.</text>
</comment>
<dbReference type="Gene3D" id="2.70.98.10">
    <property type="match status" value="1"/>
</dbReference>
<protein>
    <recommendedName>
        <fullName evidence="4">Putative glucose-6-phosphate 1-epimerase</fullName>
        <ecNumber evidence="4">5.1.3.15</ecNumber>
    </recommendedName>
</protein>
<dbReference type="EC" id="5.1.3.15" evidence="4"/>
<gene>
    <name evidence="6" type="ORF">B1R32_107114</name>
</gene>
<dbReference type="AlphaFoldDB" id="A0A2S8STL8"/>
<organism evidence="6 7">
    <name type="scientific">Abditibacterium utsteinense</name>
    <dbReference type="NCBI Taxonomy" id="1960156"/>
    <lineage>
        <taxon>Bacteria</taxon>
        <taxon>Pseudomonadati</taxon>
        <taxon>Abditibacteriota</taxon>
        <taxon>Abditibacteriia</taxon>
        <taxon>Abditibacteriales</taxon>
        <taxon>Abditibacteriaceae</taxon>
        <taxon>Abditibacterium</taxon>
    </lineage>
</organism>
<keyword evidence="7" id="KW-1185">Reference proteome</keyword>
<dbReference type="Pfam" id="PF01263">
    <property type="entry name" value="Aldose_epim"/>
    <property type="match status" value="1"/>
</dbReference>
<dbReference type="InterPro" id="IPR008183">
    <property type="entry name" value="Aldose_1/G6P_1-epimerase"/>
</dbReference>
<proteinExistence type="inferred from homology"/>
<dbReference type="InterPro" id="IPR014718">
    <property type="entry name" value="GH-type_carb-bd"/>
</dbReference>
<dbReference type="RefSeq" id="WP_123580544.1">
    <property type="nucleotide sequence ID" value="NZ_NIGF01000007.1"/>
</dbReference>
<accession>A0A2S8STL8</accession>
<evidence type="ECO:0000313" key="7">
    <source>
        <dbReference type="Proteomes" id="UP000237684"/>
    </source>
</evidence>
<evidence type="ECO:0000256" key="4">
    <source>
        <dbReference type="PIRNR" id="PIRNR016020"/>
    </source>
</evidence>
<dbReference type="PANTHER" id="PTHR11122:SF13">
    <property type="entry name" value="GLUCOSE-6-PHOSPHATE 1-EPIMERASE"/>
    <property type="match status" value="1"/>
</dbReference>
<feature type="active site" evidence="5">
    <location>
        <position position="252"/>
    </location>
</feature>
<feature type="active site" evidence="5">
    <location>
        <position position="155"/>
    </location>
</feature>
<dbReference type="InParanoid" id="A0A2S8STL8"/>
<evidence type="ECO:0000313" key="6">
    <source>
        <dbReference type="EMBL" id="PQV64089.1"/>
    </source>
</evidence>
<dbReference type="OrthoDB" id="9790727at2"/>
<dbReference type="GO" id="GO:0030246">
    <property type="term" value="F:carbohydrate binding"/>
    <property type="evidence" value="ECO:0007669"/>
    <property type="project" value="UniProtKB-UniRule"/>
</dbReference>
<evidence type="ECO:0000256" key="5">
    <source>
        <dbReference type="PIRSR" id="PIRSR016020-1"/>
    </source>
</evidence>
<comment type="similarity">
    <text evidence="2 4">Belongs to the glucose-6-phosphate 1-epimerase family.</text>
</comment>
<dbReference type="PIRSF" id="PIRSF016020">
    <property type="entry name" value="PHexose_mutarotase"/>
    <property type="match status" value="1"/>
</dbReference>
<dbReference type="CDD" id="cd09020">
    <property type="entry name" value="D-hex-6-P-epi_like"/>
    <property type="match status" value="1"/>
</dbReference>
<sequence length="278" mass="31170">MQPSQLQSLPSIRLTTEQFEAEILLQGAQLMHFAPRGQKPWIFRSPNTPYTPAREIYGGIPVIFPWFGRQEDAPDAPNHGFVRQATWKIESAEQDDSCVTLSLSSDEIRAQGFDTTLWPYDFAARMIFSFGETLGLRFEIENQYAEPFRFECALHTYFAVDNLGAVRIEGLENETFRNPNTGQLQPQNGAIQFNGPLTQMFDASSVPVVIRDQNRDFHLTPRKGWNSTIVWNPGEAMADLSAQDARGFVCVEAGAIQQSAISLEPGQLYALDFSIALS</sequence>
<dbReference type="GO" id="GO:0047938">
    <property type="term" value="F:glucose-6-phosphate 1-epimerase activity"/>
    <property type="evidence" value="ECO:0007669"/>
    <property type="project" value="UniProtKB-UniRule"/>
</dbReference>
<dbReference type="InterPro" id="IPR025532">
    <property type="entry name" value="G6P_1-epimerase"/>
</dbReference>
<evidence type="ECO:0000256" key="3">
    <source>
        <dbReference type="ARBA" id="ARBA00023235"/>
    </source>
</evidence>
<dbReference type="Proteomes" id="UP000237684">
    <property type="component" value="Unassembled WGS sequence"/>
</dbReference>
<reference evidence="6 7" key="1">
    <citation type="journal article" date="2018" name="Syst. Appl. Microbiol.">
        <title>Abditibacterium utsteinense sp. nov., the first cultivated member of candidate phylum FBP, isolated from ice-free Antarctic soil samples.</title>
        <authorList>
            <person name="Tahon G."/>
            <person name="Tytgat B."/>
            <person name="Lebbe L."/>
            <person name="Carlier A."/>
            <person name="Willems A."/>
        </authorList>
    </citation>
    <scope>NUCLEOTIDE SEQUENCE [LARGE SCALE GENOMIC DNA]</scope>
    <source>
        <strain evidence="6 7">LMG 29911</strain>
    </source>
</reference>
<name>A0A2S8STL8_9BACT</name>
<keyword evidence="3 4" id="KW-0413">Isomerase</keyword>
<comment type="catalytic activity">
    <reaction evidence="1">
        <text>alpha-D-glucose 6-phosphate = beta-D-glucose 6-phosphate</text>
        <dbReference type="Rhea" id="RHEA:16249"/>
        <dbReference type="ChEBI" id="CHEBI:58225"/>
        <dbReference type="ChEBI" id="CHEBI:58247"/>
        <dbReference type="EC" id="5.1.3.15"/>
    </reaction>
</comment>
<evidence type="ECO:0000256" key="2">
    <source>
        <dbReference type="ARBA" id="ARBA00005866"/>
    </source>
</evidence>
<dbReference type="GO" id="GO:0005975">
    <property type="term" value="P:carbohydrate metabolic process"/>
    <property type="evidence" value="ECO:0007669"/>
    <property type="project" value="InterPro"/>
</dbReference>